<dbReference type="Gramene" id="ERM98230">
    <property type="protein sequence ID" value="ERM98230"/>
    <property type="gene ID" value="AMTR_s00095p00154480"/>
</dbReference>
<proteinExistence type="inferred from homology"/>
<gene>
    <name evidence="8" type="ORF">AMTR_s00095p00154480</name>
</gene>
<dbReference type="FunFam" id="2.40.70.10:FF:000033">
    <property type="entry name" value="Aspartyl protease family protein"/>
    <property type="match status" value="1"/>
</dbReference>
<comment type="similarity">
    <text evidence="1">Belongs to the peptidase A1 family.</text>
</comment>
<evidence type="ECO:0000256" key="3">
    <source>
        <dbReference type="ARBA" id="ARBA00022750"/>
    </source>
</evidence>
<protein>
    <recommendedName>
        <fullName evidence="7">Peptidase A1 domain-containing protein</fullName>
    </recommendedName>
</protein>
<dbReference type="InterPro" id="IPR033121">
    <property type="entry name" value="PEPTIDASE_A1"/>
</dbReference>
<feature type="domain" description="Peptidase A1" evidence="7">
    <location>
        <begin position="97"/>
        <end position="478"/>
    </location>
</feature>
<dbReference type="PROSITE" id="PS51767">
    <property type="entry name" value="PEPTIDASE_A1"/>
    <property type="match status" value="1"/>
</dbReference>
<evidence type="ECO:0000259" key="7">
    <source>
        <dbReference type="PROSITE" id="PS51767"/>
    </source>
</evidence>
<dbReference type="PANTHER" id="PTHR47967">
    <property type="entry name" value="OS07G0603500 PROTEIN-RELATED"/>
    <property type="match status" value="1"/>
</dbReference>
<dbReference type="GO" id="GO:0006508">
    <property type="term" value="P:proteolysis"/>
    <property type="evidence" value="ECO:0007669"/>
    <property type="project" value="UniProtKB-KW"/>
</dbReference>
<evidence type="ECO:0000313" key="8">
    <source>
        <dbReference type="EMBL" id="ERM98230.1"/>
    </source>
</evidence>
<reference evidence="9" key="1">
    <citation type="journal article" date="2013" name="Science">
        <title>The Amborella genome and the evolution of flowering plants.</title>
        <authorList>
            <consortium name="Amborella Genome Project"/>
        </authorList>
    </citation>
    <scope>NUCLEOTIDE SEQUENCE [LARGE SCALE GENOMIC DNA]</scope>
</reference>
<evidence type="ECO:0000256" key="6">
    <source>
        <dbReference type="SAM" id="SignalP"/>
    </source>
</evidence>
<dbReference type="InterPro" id="IPR021109">
    <property type="entry name" value="Peptidase_aspartic_dom_sf"/>
</dbReference>
<dbReference type="EMBL" id="KI395483">
    <property type="protein sequence ID" value="ERM98230.1"/>
    <property type="molecule type" value="Genomic_DNA"/>
</dbReference>
<dbReference type="Proteomes" id="UP000017836">
    <property type="component" value="Unassembled WGS sequence"/>
</dbReference>
<sequence>MATLRTLPLSLLLLSLSSYSLSTPLPLSNPSSSFKVALIHRDSPYSPMHDSSVSSSDIFGLSVERSFFRIRYIRSVLAGKSSPSKIESPVKVAPFEYLMRVGIGTPAKPYWLIADTGSDLTWTQCRPCDICFKQKAPIFDPSSSSTYHPLKCSTPLCRALEGDRICDGSSCQYQYAYGDGSATLGNLSTETFTFESPKSTIASLNPSIRAKSSSGATGINPTKTSTSTSLSTNHVIGAKIKGIGFGCSFSNTGNMGGDGEAGLVGLGGGPLSLVSQIGSSISNKFSYCLASRHENNTMSVLNFGKNADISGPNVSSTPIVQMKAIPTFYFLNLSDISIGSKRLHIPQGTFDPSPSGDSGLIIDSGTTMTVLSSMAFSSVLKGLNKTAEFPPLDNPPEPFEACYKVPDPHRITGLPDITFHFSGNADWKWEPRNSFYIMPKNVVCLLMGRSSDISILGNMQQQNMVVEYDLKEKKLSFAPARCSQF</sequence>
<dbReference type="InterPro" id="IPR034161">
    <property type="entry name" value="Pepsin-like_plant"/>
</dbReference>
<dbReference type="SUPFAM" id="SSF50630">
    <property type="entry name" value="Acid proteases"/>
    <property type="match status" value="1"/>
</dbReference>
<organism evidence="8 9">
    <name type="scientific">Amborella trichopoda</name>
    <dbReference type="NCBI Taxonomy" id="13333"/>
    <lineage>
        <taxon>Eukaryota</taxon>
        <taxon>Viridiplantae</taxon>
        <taxon>Streptophyta</taxon>
        <taxon>Embryophyta</taxon>
        <taxon>Tracheophyta</taxon>
        <taxon>Spermatophyta</taxon>
        <taxon>Magnoliopsida</taxon>
        <taxon>Amborellales</taxon>
        <taxon>Amborellaceae</taxon>
        <taxon>Amborella</taxon>
    </lineage>
</organism>
<evidence type="ECO:0000256" key="2">
    <source>
        <dbReference type="ARBA" id="ARBA00022670"/>
    </source>
</evidence>
<dbReference type="Pfam" id="PF14543">
    <property type="entry name" value="TAXi_N"/>
    <property type="match status" value="1"/>
</dbReference>
<dbReference type="GO" id="GO:0004190">
    <property type="term" value="F:aspartic-type endopeptidase activity"/>
    <property type="evidence" value="ECO:0000318"/>
    <property type="project" value="GO_Central"/>
</dbReference>
<evidence type="ECO:0000256" key="1">
    <source>
        <dbReference type="ARBA" id="ARBA00007447"/>
    </source>
</evidence>
<evidence type="ECO:0000256" key="4">
    <source>
        <dbReference type="ARBA" id="ARBA00022801"/>
    </source>
</evidence>
<accession>W1NT91</accession>
<dbReference type="Pfam" id="PF14541">
    <property type="entry name" value="TAXi_C"/>
    <property type="match status" value="1"/>
</dbReference>
<evidence type="ECO:0000256" key="5">
    <source>
        <dbReference type="ARBA" id="ARBA00023180"/>
    </source>
</evidence>
<dbReference type="HOGENOM" id="CLU_005738_1_3_1"/>
<dbReference type="OMA" id="FNSHGAG"/>
<evidence type="ECO:0000313" key="9">
    <source>
        <dbReference type="Proteomes" id="UP000017836"/>
    </source>
</evidence>
<dbReference type="AlphaFoldDB" id="W1NT91"/>
<feature type="signal peptide" evidence="6">
    <location>
        <begin position="1"/>
        <end position="22"/>
    </location>
</feature>
<keyword evidence="4" id="KW-0378">Hydrolase</keyword>
<dbReference type="CDD" id="cd05476">
    <property type="entry name" value="pepsin_A_like_plant"/>
    <property type="match status" value="1"/>
</dbReference>
<dbReference type="MEROPS" id="A01.069"/>
<dbReference type="InterPro" id="IPR032799">
    <property type="entry name" value="TAXi_C"/>
</dbReference>
<dbReference type="InterPro" id="IPR051708">
    <property type="entry name" value="Plant_Aspart_Prot_A1"/>
</dbReference>
<keyword evidence="6" id="KW-0732">Signal</keyword>
<keyword evidence="3" id="KW-0064">Aspartyl protease</keyword>
<dbReference type="GO" id="GO:0005576">
    <property type="term" value="C:extracellular region"/>
    <property type="evidence" value="ECO:0000318"/>
    <property type="project" value="GO_Central"/>
</dbReference>
<dbReference type="Gene3D" id="2.40.70.10">
    <property type="entry name" value="Acid Proteases"/>
    <property type="match status" value="2"/>
</dbReference>
<dbReference type="InterPro" id="IPR032861">
    <property type="entry name" value="TAXi_N"/>
</dbReference>
<feature type="chain" id="PRO_5004807448" description="Peptidase A1 domain-containing protein" evidence="6">
    <location>
        <begin position="23"/>
        <end position="485"/>
    </location>
</feature>
<dbReference type="PANTHER" id="PTHR47967:SF128">
    <property type="entry name" value="ASPARTIC PROTEINASE CDR1-LIKE"/>
    <property type="match status" value="1"/>
</dbReference>
<keyword evidence="5" id="KW-0325">Glycoprotein</keyword>
<name>W1NT91_AMBTC</name>
<dbReference type="eggNOG" id="KOG1339">
    <property type="taxonomic scope" value="Eukaryota"/>
</dbReference>
<keyword evidence="2" id="KW-0645">Protease</keyword>
<keyword evidence="9" id="KW-1185">Reference proteome</keyword>